<comment type="similarity">
    <text evidence="2">Belongs to the class-A beta-lactamase family.</text>
</comment>
<dbReference type="InterPro" id="IPR000871">
    <property type="entry name" value="Beta-lactam_class-A"/>
</dbReference>
<dbReference type="PANTHER" id="PTHR35333">
    <property type="entry name" value="BETA-LACTAMASE"/>
    <property type="match status" value="1"/>
</dbReference>
<reference evidence="5 6" key="1">
    <citation type="submission" date="2015-11" db="EMBL/GenBank/DDBJ databases">
        <title>Sequence of Pedobacter ginsenosidimutans.</title>
        <authorList>
            <person name="Carson E."/>
            <person name="Keyser V."/>
            <person name="Newman J."/>
            <person name="Miller J."/>
        </authorList>
    </citation>
    <scope>NUCLEOTIDE SEQUENCE [LARGE SCALE GENOMIC DNA]</scope>
    <source>
        <strain evidence="5 6">KACC 14530</strain>
    </source>
</reference>
<dbReference type="InterPro" id="IPR045155">
    <property type="entry name" value="Beta-lactam_cat"/>
</dbReference>
<evidence type="ECO:0000256" key="3">
    <source>
        <dbReference type="ARBA" id="ARBA00012865"/>
    </source>
</evidence>
<dbReference type="SUPFAM" id="SSF56601">
    <property type="entry name" value="beta-lactamase/transpeptidase-like"/>
    <property type="match status" value="1"/>
</dbReference>
<dbReference type="GO" id="GO:0030655">
    <property type="term" value="P:beta-lactam antibiotic catabolic process"/>
    <property type="evidence" value="ECO:0007669"/>
    <property type="project" value="InterPro"/>
</dbReference>
<dbReference type="RefSeq" id="WP_057931589.1">
    <property type="nucleotide sequence ID" value="NZ_LMZQ01000003.1"/>
</dbReference>
<evidence type="ECO:0000313" key="6">
    <source>
        <dbReference type="Proteomes" id="UP000051950"/>
    </source>
</evidence>
<dbReference type="AlphaFoldDB" id="A0A0T5VUY4"/>
<dbReference type="Pfam" id="PF13354">
    <property type="entry name" value="Beta-lactamase2"/>
    <property type="match status" value="1"/>
</dbReference>
<name>A0A0T5VUY4_9SPHI</name>
<organism evidence="5 6">
    <name type="scientific">Pedobacter ginsenosidimutans</name>
    <dbReference type="NCBI Taxonomy" id="687842"/>
    <lineage>
        <taxon>Bacteria</taxon>
        <taxon>Pseudomonadati</taxon>
        <taxon>Bacteroidota</taxon>
        <taxon>Sphingobacteriia</taxon>
        <taxon>Sphingobacteriales</taxon>
        <taxon>Sphingobacteriaceae</taxon>
        <taxon>Pedobacter</taxon>
    </lineage>
</organism>
<dbReference type="GO" id="GO:0008800">
    <property type="term" value="F:beta-lactamase activity"/>
    <property type="evidence" value="ECO:0007669"/>
    <property type="project" value="UniProtKB-EC"/>
</dbReference>
<dbReference type="STRING" id="687842.ASU31_06750"/>
<sequence>MIRLIFILALVTTHVSAQNLDGIIKFIKDNPKKASIVLIENSKEVLNFKGNQLMPLASAAKTIIAIEFSNQVVAKKIDANQSIAISDLSKYYIPFTDGGAHSAWLKSLQKKKADSVSLLQIAQGMIRFSSNANTEYLEDLLGLANISRNIRTLKLQQHSPYYYFTAGALMTCLKPDNLAESIWAKQLEAMPINEYIKRCETNHIKLKTDSTFIKTFSTVNLPLAVQKIWSDRLVASNATDYANIMHKINSRSYFKPAIQNIIDQIMEWPMVYPGNQVAFKHLGQLKKKS</sequence>
<comment type="caution">
    <text evidence="5">The sequence shown here is derived from an EMBL/GenBank/DDBJ whole genome shotgun (WGS) entry which is preliminary data.</text>
</comment>
<dbReference type="Proteomes" id="UP000051950">
    <property type="component" value="Unassembled WGS sequence"/>
</dbReference>
<dbReference type="EMBL" id="LMZQ01000003">
    <property type="protein sequence ID" value="KRT17364.1"/>
    <property type="molecule type" value="Genomic_DNA"/>
</dbReference>
<proteinExistence type="inferred from homology"/>
<accession>A0A0T5VUY4</accession>
<evidence type="ECO:0000313" key="5">
    <source>
        <dbReference type="EMBL" id="KRT17364.1"/>
    </source>
</evidence>
<evidence type="ECO:0000256" key="2">
    <source>
        <dbReference type="ARBA" id="ARBA00009009"/>
    </source>
</evidence>
<dbReference type="OrthoDB" id="975092at2"/>
<evidence type="ECO:0000256" key="1">
    <source>
        <dbReference type="ARBA" id="ARBA00001526"/>
    </source>
</evidence>
<dbReference type="PANTHER" id="PTHR35333:SF3">
    <property type="entry name" value="BETA-LACTAMASE-TYPE TRANSPEPTIDASE FOLD CONTAINING PROTEIN"/>
    <property type="match status" value="1"/>
</dbReference>
<protein>
    <recommendedName>
        <fullName evidence="3">beta-lactamase</fullName>
        <ecNumber evidence="3">3.5.2.6</ecNumber>
    </recommendedName>
</protein>
<comment type="catalytic activity">
    <reaction evidence="1">
        <text>a beta-lactam + H2O = a substituted beta-amino acid</text>
        <dbReference type="Rhea" id="RHEA:20401"/>
        <dbReference type="ChEBI" id="CHEBI:15377"/>
        <dbReference type="ChEBI" id="CHEBI:35627"/>
        <dbReference type="ChEBI" id="CHEBI:140347"/>
        <dbReference type="EC" id="3.5.2.6"/>
    </reaction>
</comment>
<dbReference type="InterPro" id="IPR012338">
    <property type="entry name" value="Beta-lactam/transpept-like"/>
</dbReference>
<dbReference type="Gene3D" id="3.40.710.10">
    <property type="entry name" value="DD-peptidase/beta-lactamase superfamily"/>
    <property type="match status" value="1"/>
</dbReference>
<keyword evidence="6" id="KW-1185">Reference proteome</keyword>
<evidence type="ECO:0000259" key="4">
    <source>
        <dbReference type="Pfam" id="PF13354"/>
    </source>
</evidence>
<dbReference type="GO" id="GO:0046677">
    <property type="term" value="P:response to antibiotic"/>
    <property type="evidence" value="ECO:0007669"/>
    <property type="project" value="InterPro"/>
</dbReference>
<gene>
    <name evidence="5" type="ORF">ASU31_06750</name>
</gene>
<dbReference type="EC" id="3.5.2.6" evidence="3"/>
<feature type="domain" description="Beta-lactamase class A catalytic" evidence="4">
    <location>
        <begin position="42"/>
        <end position="157"/>
    </location>
</feature>